<proteinExistence type="predicted"/>
<evidence type="ECO:0008006" key="3">
    <source>
        <dbReference type="Google" id="ProtNLM"/>
    </source>
</evidence>
<evidence type="ECO:0000313" key="2">
    <source>
        <dbReference type="Proteomes" id="UP000195918"/>
    </source>
</evidence>
<reference evidence="2" key="1">
    <citation type="submission" date="2017-02" db="EMBL/GenBank/DDBJ databases">
        <authorList>
            <person name="Dridi B."/>
        </authorList>
    </citation>
    <scope>NUCLEOTIDE SEQUENCE [LARGE SCALE GENOMIC DNA]</scope>
    <source>
        <strain evidence="2">bH819</strain>
    </source>
</reference>
<accession>A0A1X6WR21</accession>
<dbReference type="Proteomes" id="UP000195918">
    <property type="component" value="Unassembled WGS sequence"/>
</dbReference>
<sequence length="55" mass="6049">MKKFTSGFLTGTTVTLAALAGVAVGIKKLVIEPVEEKEMIIDDNRKKAMRKSRAR</sequence>
<name>A0A1X6WR21_9ENTE</name>
<dbReference type="InterPro" id="IPR021402">
    <property type="entry name" value="DUF3042"/>
</dbReference>
<organism evidence="1 2">
    <name type="scientific">Vagococcus fluvialis bH819</name>
    <dbReference type="NCBI Taxonomy" id="1255619"/>
    <lineage>
        <taxon>Bacteria</taxon>
        <taxon>Bacillati</taxon>
        <taxon>Bacillota</taxon>
        <taxon>Bacilli</taxon>
        <taxon>Lactobacillales</taxon>
        <taxon>Enterococcaceae</taxon>
        <taxon>Vagococcus</taxon>
    </lineage>
</organism>
<dbReference type="Pfam" id="PF11240">
    <property type="entry name" value="DUF3042"/>
    <property type="match status" value="1"/>
</dbReference>
<evidence type="ECO:0000313" key="1">
    <source>
        <dbReference type="EMBL" id="SLM86682.1"/>
    </source>
</evidence>
<dbReference type="OrthoDB" id="2144046at2"/>
<dbReference type="RefSeq" id="WP_086952296.1">
    <property type="nucleotide sequence ID" value="NZ_FWFD01000015.1"/>
</dbReference>
<keyword evidence="2" id="KW-1185">Reference proteome</keyword>
<gene>
    <name evidence="1" type="ORF">FM121_11345</name>
</gene>
<dbReference type="EMBL" id="FWFD01000015">
    <property type="protein sequence ID" value="SLM86682.1"/>
    <property type="molecule type" value="Genomic_DNA"/>
</dbReference>
<dbReference type="AlphaFoldDB" id="A0A1X6WR21"/>
<protein>
    <recommendedName>
        <fullName evidence="3">DUF3042 domain-containing protein</fullName>
    </recommendedName>
</protein>